<sequence>MNVRLRANEPVSRLAEQLKAAGGALAVAELDFTNCVDVDVPHLLPVIAECKQLQRLRCAACAIPSSDVVRLVVQQLPHLVEVEFSCLGRRDSSGAEIDPIVPSGNPRSGGASNLRRVYCEVGRDSNFARLRALMEHSPNAAHLHVHLLGGDFCKAVRECHTLIVTCTRLETFTFTSELPSPFQIEPVVPLFFAKFAAVCANIRYHWSNNLWSCLRLQDLVVDSVERRCMPFQTVLVAIQDQKTPDRILLASQKHTWQHVRQLCLVLLPPSQTCVYPAAGGSYLDCLRVFSARLRHVVEVNISTFHFATGLDVSALLQEGSLQFLQSLSAPPCGFRCVSALRRLSLHCPDFRELDVRFETRGNLSRCEGCEDESSLVAEFRNCTGPAFPNGLAMLTLCYVRDVMCRWLIECCCPMATLRLSYCPSKLDFGRLCSTLADSTGTSCFILQHHIFRLDDVDLPTNVRRLADLRYLYLLLETPLSPNAALLAVTNACQSLPQLKCLHVHYPDVTDPAILKTITWLRGLRGVQGDYRVVQDGPCFQACSTATFIGLIKPLNRHIQPML</sequence>
<dbReference type="OMA" id="VERRCMP"/>
<dbReference type="AlphaFoldDB" id="A0A9J6ERD1"/>
<dbReference type="OrthoDB" id="6499869at2759"/>
<dbReference type="InterPro" id="IPR032675">
    <property type="entry name" value="LRR_dom_sf"/>
</dbReference>
<protein>
    <submittedName>
        <fullName evidence="1">Uncharacterized protein</fullName>
    </submittedName>
</protein>
<organism evidence="1 2">
    <name type="scientific">Rhipicephalus microplus</name>
    <name type="common">Cattle tick</name>
    <name type="synonym">Boophilus microplus</name>
    <dbReference type="NCBI Taxonomy" id="6941"/>
    <lineage>
        <taxon>Eukaryota</taxon>
        <taxon>Metazoa</taxon>
        <taxon>Ecdysozoa</taxon>
        <taxon>Arthropoda</taxon>
        <taxon>Chelicerata</taxon>
        <taxon>Arachnida</taxon>
        <taxon>Acari</taxon>
        <taxon>Parasitiformes</taxon>
        <taxon>Ixodida</taxon>
        <taxon>Ixodoidea</taxon>
        <taxon>Ixodidae</taxon>
        <taxon>Rhipicephalinae</taxon>
        <taxon>Rhipicephalus</taxon>
        <taxon>Boophilus</taxon>
    </lineage>
</organism>
<comment type="caution">
    <text evidence="1">The sequence shown here is derived from an EMBL/GenBank/DDBJ whole genome shotgun (WGS) entry which is preliminary data.</text>
</comment>
<dbReference type="Gene3D" id="3.80.10.10">
    <property type="entry name" value="Ribonuclease Inhibitor"/>
    <property type="match status" value="1"/>
</dbReference>
<dbReference type="VEuPathDB" id="VectorBase:LOC119179278"/>
<reference evidence="1" key="1">
    <citation type="journal article" date="2020" name="Cell">
        <title>Large-Scale Comparative Analyses of Tick Genomes Elucidate Their Genetic Diversity and Vector Capacities.</title>
        <authorList>
            <consortium name="Tick Genome and Microbiome Consortium (TIGMIC)"/>
            <person name="Jia N."/>
            <person name="Wang J."/>
            <person name="Shi W."/>
            <person name="Du L."/>
            <person name="Sun Y."/>
            <person name="Zhan W."/>
            <person name="Jiang J.F."/>
            <person name="Wang Q."/>
            <person name="Zhang B."/>
            <person name="Ji P."/>
            <person name="Bell-Sakyi L."/>
            <person name="Cui X.M."/>
            <person name="Yuan T.T."/>
            <person name="Jiang B.G."/>
            <person name="Yang W.F."/>
            <person name="Lam T.T."/>
            <person name="Chang Q.C."/>
            <person name="Ding S.J."/>
            <person name="Wang X.J."/>
            <person name="Zhu J.G."/>
            <person name="Ruan X.D."/>
            <person name="Zhao L."/>
            <person name="Wei J.T."/>
            <person name="Ye R.Z."/>
            <person name="Que T.C."/>
            <person name="Du C.H."/>
            <person name="Zhou Y.H."/>
            <person name="Cheng J.X."/>
            <person name="Dai P.F."/>
            <person name="Guo W.B."/>
            <person name="Han X.H."/>
            <person name="Huang E.J."/>
            <person name="Li L.F."/>
            <person name="Wei W."/>
            <person name="Gao Y.C."/>
            <person name="Liu J.Z."/>
            <person name="Shao H.Z."/>
            <person name="Wang X."/>
            <person name="Wang C.C."/>
            <person name="Yang T.C."/>
            <person name="Huo Q.B."/>
            <person name="Li W."/>
            <person name="Chen H.Y."/>
            <person name="Chen S.E."/>
            <person name="Zhou L.G."/>
            <person name="Ni X.B."/>
            <person name="Tian J.H."/>
            <person name="Sheng Y."/>
            <person name="Liu T."/>
            <person name="Pan Y.S."/>
            <person name="Xia L.Y."/>
            <person name="Li J."/>
            <person name="Zhao F."/>
            <person name="Cao W.C."/>
        </authorList>
    </citation>
    <scope>NUCLEOTIDE SEQUENCE</scope>
    <source>
        <strain evidence="1">Rmic-2018</strain>
    </source>
</reference>
<dbReference type="SUPFAM" id="SSF52047">
    <property type="entry name" value="RNI-like"/>
    <property type="match status" value="1"/>
</dbReference>
<gene>
    <name evidence="1" type="ORF">HPB51_004249</name>
</gene>
<reference evidence="1" key="2">
    <citation type="submission" date="2021-09" db="EMBL/GenBank/DDBJ databases">
        <authorList>
            <person name="Jia N."/>
            <person name="Wang J."/>
            <person name="Shi W."/>
            <person name="Du L."/>
            <person name="Sun Y."/>
            <person name="Zhan W."/>
            <person name="Jiang J."/>
            <person name="Wang Q."/>
            <person name="Zhang B."/>
            <person name="Ji P."/>
            <person name="Sakyi L.B."/>
            <person name="Cui X."/>
            <person name="Yuan T."/>
            <person name="Jiang B."/>
            <person name="Yang W."/>
            <person name="Lam T.T.-Y."/>
            <person name="Chang Q."/>
            <person name="Ding S."/>
            <person name="Wang X."/>
            <person name="Zhu J."/>
            <person name="Ruan X."/>
            <person name="Zhao L."/>
            <person name="Wei J."/>
            <person name="Que T."/>
            <person name="Du C."/>
            <person name="Cheng J."/>
            <person name="Dai P."/>
            <person name="Han X."/>
            <person name="Huang E."/>
            <person name="Gao Y."/>
            <person name="Liu J."/>
            <person name="Shao H."/>
            <person name="Ye R."/>
            <person name="Li L."/>
            <person name="Wei W."/>
            <person name="Wang X."/>
            <person name="Wang C."/>
            <person name="Huo Q."/>
            <person name="Li W."/>
            <person name="Guo W."/>
            <person name="Chen H."/>
            <person name="Chen S."/>
            <person name="Zhou L."/>
            <person name="Zhou L."/>
            <person name="Ni X."/>
            <person name="Tian J."/>
            <person name="Zhou Y."/>
            <person name="Sheng Y."/>
            <person name="Liu T."/>
            <person name="Pan Y."/>
            <person name="Xia L."/>
            <person name="Li J."/>
            <person name="Zhao F."/>
            <person name="Cao W."/>
        </authorList>
    </citation>
    <scope>NUCLEOTIDE SEQUENCE</scope>
    <source>
        <strain evidence="1">Rmic-2018</strain>
        <tissue evidence="1">Larvae</tissue>
    </source>
</reference>
<keyword evidence="2" id="KW-1185">Reference proteome</keyword>
<name>A0A9J6ERD1_RHIMP</name>
<dbReference type="EMBL" id="JABSTU010000002">
    <property type="protein sequence ID" value="KAH8036735.1"/>
    <property type="molecule type" value="Genomic_DNA"/>
</dbReference>
<proteinExistence type="predicted"/>
<evidence type="ECO:0000313" key="2">
    <source>
        <dbReference type="Proteomes" id="UP000821866"/>
    </source>
</evidence>
<evidence type="ECO:0000313" key="1">
    <source>
        <dbReference type="EMBL" id="KAH8036735.1"/>
    </source>
</evidence>
<accession>A0A9J6ERD1</accession>
<dbReference type="Proteomes" id="UP000821866">
    <property type="component" value="Chromosome 10"/>
</dbReference>